<proteinExistence type="predicted"/>
<protein>
    <submittedName>
        <fullName evidence="3">Antibiotic biosynthesis monooxygenase</fullName>
    </submittedName>
</protein>
<evidence type="ECO:0000259" key="2">
    <source>
        <dbReference type="PROSITE" id="PS51725"/>
    </source>
</evidence>
<accession>A0A9E5JS03</accession>
<comment type="caution">
    <text evidence="3">The sequence shown here is derived from an EMBL/GenBank/DDBJ whole genome shotgun (WGS) entry which is preliminary data.</text>
</comment>
<keyword evidence="4" id="KW-1185">Reference proteome</keyword>
<dbReference type="InterPro" id="IPR011008">
    <property type="entry name" value="Dimeric_a/b-barrel"/>
</dbReference>
<feature type="region of interest" description="Disordered" evidence="1">
    <location>
        <begin position="95"/>
        <end position="114"/>
    </location>
</feature>
<gene>
    <name evidence="3" type="ORF">G8770_08980</name>
</gene>
<dbReference type="EMBL" id="JAAONZ010000005">
    <property type="protein sequence ID" value="NHO65673.1"/>
    <property type="molecule type" value="Genomic_DNA"/>
</dbReference>
<dbReference type="Gene3D" id="3.30.70.100">
    <property type="match status" value="1"/>
</dbReference>
<reference evidence="3" key="1">
    <citation type="submission" date="2020-03" db="EMBL/GenBank/DDBJ databases">
        <authorList>
            <person name="Guo F."/>
        </authorList>
    </citation>
    <scope>NUCLEOTIDE SEQUENCE</scope>
    <source>
        <strain evidence="3">JCM 30134</strain>
    </source>
</reference>
<evidence type="ECO:0000313" key="3">
    <source>
        <dbReference type="EMBL" id="NHO65673.1"/>
    </source>
</evidence>
<sequence>MKYLFKVHIKPGHTAEEYADAWMRASDIIQRAPGARGTELHRKLDDPNELIAIASWESKQQRDAMESHHDGTVAAIIRSAAPYCDIEPIGEFDDPEWVVMPSESPASGTGKKPN</sequence>
<dbReference type="RefSeq" id="WP_167185062.1">
    <property type="nucleotide sequence ID" value="NZ_JAAONZ010000005.1"/>
</dbReference>
<feature type="domain" description="ABM" evidence="2">
    <location>
        <begin position="1"/>
        <end position="92"/>
    </location>
</feature>
<dbReference type="InterPro" id="IPR007138">
    <property type="entry name" value="ABM_dom"/>
</dbReference>
<keyword evidence="3" id="KW-0503">Monooxygenase</keyword>
<dbReference type="Proteomes" id="UP000787472">
    <property type="component" value="Unassembled WGS sequence"/>
</dbReference>
<evidence type="ECO:0000256" key="1">
    <source>
        <dbReference type="SAM" id="MobiDB-lite"/>
    </source>
</evidence>
<organism evidence="3 4">
    <name type="scientific">Pseudomaricurvus hydrocarbonicus</name>
    <dbReference type="NCBI Taxonomy" id="1470433"/>
    <lineage>
        <taxon>Bacteria</taxon>
        <taxon>Pseudomonadati</taxon>
        <taxon>Pseudomonadota</taxon>
        <taxon>Gammaproteobacteria</taxon>
        <taxon>Cellvibrionales</taxon>
        <taxon>Cellvibrionaceae</taxon>
        <taxon>Pseudomaricurvus</taxon>
    </lineage>
</organism>
<dbReference type="SUPFAM" id="SSF54909">
    <property type="entry name" value="Dimeric alpha+beta barrel"/>
    <property type="match status" value="1"/>
</dbReference>
<dbReference type="GO" id="GO:0004497">
    <property type="term" value="F:monooxygenase activity"/>
    <property type="evidence" value="ECO:0007669"/>
    <property type="project" value="UniProtKB-KW"/>
</dbReference>
<keyword evidence="3" id="KW-0560">Oxidoreductase</keyword>
<dbReference type="PROSITE" id="PS51725">
    <property type="entry name" value="ABM"/>
    <property type="match status" value="1"/>
</dbReference>
<dbReference type="Pfam" id="PF03992">
    <property type="entry name" value="ABM"/>
    <property type="match status" value="1"/>
</dbReference>
<dbReference type="AlphaFoldDB" id="A0A9E5JS03"/>
<evidence type="ECO:0000313" key="4">
    <source>
        <dbReference type="Proteomes" id="UP000787472"/>
    </source>
</evidence>
<name>A0A9E5JS03_9GAMM</name>